<organism evidence="3 4">
    <name type="scientific">Paramuricea clavata</name>
    <name type="common">Red gorgonian</name>
    <name type="synonym">Violescent sea-whip</name>
    <dbReference type="NCBI Taxonomy" id="317549"/>
    <lineage>
        <taxon>Eukaryota</taxon>
        <taxon>Metazoa</taxon>
        <taxon>Cnidaria</taxon>
        <taxon>Anthozoa</taxon>
        <taxon>Octocorallia</taxon>
        <taxon>Malacalcyonacea</taxon>
        <taxon>Plexauridae</taxon>
        <taxon>Paramuricea</taxon>
    </lineage>
</organism>
<name>A0A6S7KBH7_PARCT</name>
<reference evidence="3" key="1">
    <citation type="submission" date="2020-04" db="EMBL/GenBank/DDBJ databases">
        <authorList>
            <person name="Alioto T."/>
            <person name="Alioto T."/>
            <person name="Gomez Garrido J."/>
        </authorList>
    </citation>
    <scope>NUCLEOTIDE SEQUENCE</scope>
    <source>
        <strain evidence="3">A484AB</strain>
    </source>
</reference>
<proteinExistence type="predicted"/>
<evidence type="ECO:0000256" key="2">
    <source>
        <dbReference type="SAM" id="MobiDB-lite"/>
    </source>
</evidence>
<keyword evidence="1" id="KW-0175">Coiled coil</keyword>
<dbReference type="OrthoDB" id="28818at2759"/>
<dbReference type="EMBL" id="CACRXK020025190">
    <property type="protein sequence ID" value="CAB4039300.1"/>
    <property type="molecule type" value="Genomic_DNA"/>
</dbReference>
<evidence type="ECO:0000256" key="1">
    <source>
        <dbReference type="SAM" id="Coils"/>
    </source>
</evidence>
<sequence>MSDASTDASTCYSTNDCLSNLKTLQIDDSNGKDIIIDENRKVKWKESYEALKVFVKKTLKLNGKWSSPGGNLKLFNETTGSIIIRYYTNSASLLIQGEKETNIIADDNSCEPEKSEESQNMYDVSISEQSQDIFTFDEGILTGTIKQKNNKHVSHTDEVNYIIDHSQTPNMEPQTLHKNQEIMTENCSQTMPQTDTANSSNADLLKYVCRLEARMEKLFDIMSGDMRELRSITELSFEIRSSRTLNENISLKEEVSHLNEKIKKQSCLISDLDTKLKELNNERSSLLTVIRSQQSQHVAPSAHINQTDQRSTEWNYAYDNTLDQRLIYQTEQQQRHHQNSYNETHQSQQQSYQPKPQQKHQLLP</sequence>
<gene>
    <name evidence="3" type="ORF">PACLA_8A008801</name>
</gene>
<evidence type="ECO:0000313" key="4">
    <source>
        <dbReference type="Proteomes" id="UP001152795"/>
    </source>
</evidence>
<protein>
    <submittedName>
        <fullName evidence="3">Uncharacterized protein</fullName>
    </submittedName>
</protein>
<feature type="region of interest" description="Disordered" evidence="2">
    <location>
        <begin position="331"/>
        <end position="364"/>
    </location>
</feature>
<feature type="coiled-coil region" evidence="1">
    <location>
        <begin position="262"/>
        <end position="296"/>
    </location>
</feature>
<feature type="compositionally biased region" description="Low complexity" evidence="2">
    <location>
        <begin position="345"/>
        <end position="364"/>
    </location>
</feature>
<dbReference type="Proteomes" id="UP001152795">
    <property type="component" value="Unassembled WGS sequence"/>
</dbReference>
<keyword evidence="4" id="KW-1185">Reference proteome</keyword>
<dbReference type="AlphaFoldDB" id="A0A6S7KBH7"/>
<evidence type="ECO:0000313" key="3">
    <source>
        <dbReference type="EMBL" id="CAB4039300.1"/>
    </source>
</evidence>
<comment type="caution">
    <text evidence="3">The sequence shown here is derived from an EMBL/GenBank/DDBJ whole genome shotgun (WGS) entry which is preliminary data.</text>
</comment>
<accession>A0A6S7KBH7</accession>